<feature type="non-terminal residue" evidence="2">
    <location>
        <position position="101"/>
    </location>
</feature>
<reference evidence="2 3" key="1">
    <citation type="submission" date="2018-11" db="EMBL/GenBank/DDBJ databases">
        <authorList>
            <consortium name="Pathogen Informatics"/>
        </authorList>
    </citation>
    <scope>NUCLEOTIDE SEQUENCE [LARGE SCALE GENOMIC DNA]</scope>
</reference>
<dbReference type="EMBL" id="UYYB01033173">
    <property type="protein sequence ID" value="VDM73932.1"/>
    <property type="molecule type" value="Genomic_DNA"/>
</dbReference>
<name>A0A3P7L394_STRVU</name>
<evidence type="ECO:0000313" key="2">
    <source>
        <dbReference type="EMBL" id="VDM73932.1"/>
    </source>
</evidence>
<feature type="compositionally biased region" description="Basic and acidic residues" evidence="1">
    <location>
        <begin position="35"/>
        <end position="45"/>
    </location>
</feature>
<organism evidence="2 3">
    <name type="scientific">Strongylus vulgaris</name>
    <name type="common">Blood worm</name>
    <dbReference type="NCBI Taxonomy" id="40348"/>
    <lineage>
        <taxon>Eukaryota</taxon>
        <taxon>Metazoa</taxon>
        <taxon>Ecdysozoa</taxon>
        <taxon>Nematoda</taxon>
        <taxon>Chromadorea</taxon>
        <taxon>Rhabditida</taxon>
        <taxon>Rhabditina</taxon>
        <taxon>Rhabditomorpha</taxon>
        <taxon>Strongyloidea</taxon>
        <taxon>Strongylidae</taxon>
        <taxon>Strongylus</taxon>
    </lineage>
</organism>
<feature type="region of interest" description="Disordered" evidence="1">
    <location>
        <begin position="32"/>
        <end position="64"/>
    </location>
</feature>
<protein>
    <submittedName>
        <fullName evidence="2">Uncharacterized protein</fullName>
    </submittedName>
</protein>
<keyword evidence="3" id="KW-1185">Reference proteome</keyword>
<proteinExistence type="predicted"/>
<dbReference type="AlphaFoldDB" id="A0A3P7L394"/>
<evidence type="ECO:0000313" key="3">
    <source>
        <dbReference type="Proteomes" id="UP000270094"/>
    </source>
</evidence>
<accession>A0A3P7L394</accession>
<sequence length="101" mass="11616">MPSGAYPRVPAYSILPIRCSISRTQIEKINFPQEQTKEEEQKPDAENVPEDIGELYGKMDGDDEEDAEIRSLQLLTFEIKQESIETVQKRCIELEYPLLAE</sequence>
<dbReference type="Proteomes" id="UP000270094">
    <property type="component" value="Unassembled WGS sequence"/>
</dbReference>
<gene>
    <name evidence="2" type="ORF">SVUK_LOCUS8930</name>
</gene>
<evidence type="ECO:0000256" key="1">
    <source>
        <dbReference type="SAM" id="MobiDB-lite"/>
    </source>
</evidence>
<dbReference type="OrthoDB" id="10262986at2759"/>